<feature type="domain" description="(S)-ureidoglycine aminohydrolase cupin" evidence="1">
    <location>
        <begin position="51"/>
        <end position="119"/>
    </location>
</feature>
<feature type="domain" description="(S)-ureidoglycine aminohydrolase cupin" evidence="1">
    <location>
        <begin position="169"/>
        <end position="241"/>
    </location>
</feature>
<dbReference type="InterPro" id="IPR011051">
    <property type="entry name" value="RmlC_Cupin_sf"/>
</dbReference>
<keyword evidence="3" id="KW-1185">Reference proteome</keyword>
<dbReference type="KEGG" id="htq:FRZ44_49440"/>
<dbReference type="InterPro" id="IPR008579">
    <property type="entry name" value="UGlyAH_Cupin_dom"/>
</dbReference>
<dbReference type="Proteomes" id="UP000326202">
    <property type="component" value="Chromosome"/>
</dbReference>
<dbReference type="InterPro" id="IPR014710">
    <property type="entry name" value="RmlC-like_jellyroll"/>
</dbReference>
<protein>
    <recommendedName>
        <fullName evidence="1">(S)-ureidoglycine aminohydrolase cupin domain-containing protein</fullName>
    </recommendedName>
</protein>
<dbReference type="Gene3D" id="2.60.120.10">
    <property type="entry name" value="Jelly Rolls"/>
    <property type="match status" value="2"/>
</dbReference>
<organism evidence="2 3">
    <name type="scientific">Hypericibacter terrae</name>
    <dbReference type="NCBI Taxonomy" id="2602015"/>
    <lineage>
        <taxon>Bacteria</taxon>
        <taxon>Pseudomonadati</taxon>
        <taxon>Pseudomonadota</taxon>
        <taxon>Alphaproteobacteria</taxon>
        <taxon>Rhodospirillales</taxon>
        <taxon>Dongiaceae</taxon>
        <taxon>Hypericibacter</taxon>
    </lineage>
</organism>
<dbReference type="Pfam" id="PF05899">
    <property type="entry name" value="Cupin_3"/>
    <property type="match status" value="2"/>
</dbReference>
<reference evidence="2 3" key="1">
    <citation type="submission" date="2019-08" db="EMBL/GenBank/DDBJ databases">
        <title>Hyperibacter terrae gen. nov., sp. nov. and Hyperibacter viscosus sp. nov., two new members in the family Rhodospirillaceae isolated from the rhizosphere of Hypericum perforatum.</title>
        <authorList>
            <person name="Noviana Z."/>
        </authorList>
    </citation>
    <scope>NUCLEOTIDE SEQUENCE [LARGE SCALE GENOMIC DNA]</scope>
    <source>
        <strain evidence="2 3">R5913</strain>
    </source>
</reference>
<gene>
    <name evidence="2" type="ORF">FRZ44_49440</name>
</gene>
<evidence type="ECO:0000259" key="1">
    <source>
        <dbReference type="Pfam" id="PF05899"/>
    </source>
</evidence>
<dbReference type="CDD" id="cd02227">
    <property type="entry name" value="cupin_TM1112-like"/>
    <property type="match status" value="1"/>
</dbReference>
<dbReference type="PANTHER" id="PTHR40943:SF1">
    <property type="entry name" value="CYTOPLASMIC PROTEIN"/>
    <property type="match status" value="1"/>
</dbReference>
<evidence type="ECO:0000313" key="3">
    <source>
        <dbReference type="Proteomes" id="UP000326202"/>
    </source>
</evidence>
<proteinExistence type="predicted"/>
<dbReference type="EMBL" id="CP042906">
    <property type="protein sequence ID" value="QEX19629.1"/>
    <property type="molecule type" value="Genomic_DNA"/>
</dbReference>
<dbReference type="RefSeq" id="WP_225308433.1">
    <property type="nucleotide sequence ID" value="NZ_CP042906.1"/>
</dbReference>
<accession>A0A5J6MQK7</accession>
<dbReference type="AlphaFoldDB" id="A0A5J6MQK7"/>
<dbReference type="PANTHER" id="PTHR40943">
    <property type="entry name" value="CYTOPLASMIC PROTEIN-RELATED"/>
    <property type="match status" value="1"/>
</dbReference>
<sequence>MKLEGSSAPHIHPAKSYNDLVDWGDQPDAIEGRSHSSGRLLWKRDENGERAVESGLWVVTPGSWRLSIPGDEICYFLSGRATYTEHNGETIEVGPETVVHFPSGWTGRCDVHETTRNTYMLARTPTALDRGAAPIMRNPLNQGSLVDWGAVPTMIEGKSMTSGKLLFKGPGGRSETGIWICTPGTWNCHVTSDEYCHFIAGRCTYTHESGEVIEIRPDTVAFFPKDWKGTCRIEETMRKVYMIR</sequence>
<name>A0A5J6MQK7_9PROT</name>
<dbReference type="SUPFAM" id="SSF51182">
    <property type="entry name" value="RmlC-like cupins"/>
    <property type="match status" value="2"/>
</dbReference>
<evidence type="ECO:0000313" key="2">
    <source>
        <dbReference type="EMBL" id="QEX19629.1"/>
    </source>
</evidence>